<evidence type="ECO:0008006" key="5">
    <source>
        <dbReference type="Google" id="ProtNLM"/>
    </source>
</evidence>
<feature type="transmembrane region" description="Helical" evidence="1">
    <location>
        <begin position="368"/>
        <end position="389"/>
    </location>
</feature>
<comment type="caution">
    <text evidence="3">The sequence shown here is derived from an EMBL/GenBank/DDBJ whole genome shotgun (WGS) entry which is preliminary data.</text>
</comment>
<dbReference type="Proteomes" id="UP000294114">
    <property type="component" value="Unassembled WGS sequence"/>
</dbReference>
<gene>
    <name evidence="3" type="ORF">EV384_1165</name>
</gene>
<keyword evidence="1" id="KW-1133">Transmembrane helix</keyword>
<feature type="chain" id="PRO_5039494719" description="LPXTG-motif cell wall-anchored protein" evidence="2">
    <location>
        <begin position="27"/>
        <end position="406"/>
    </location>
</feature>
<organism evidence="3 4">
    <name type="scientific">Micromonospora kangleipakensis</name>
    <dbReference type="NCBI Taxonomy" id="1077942"/>
    <lineage>
        <taxon>Bacteria</taxon>
        <taxon>Bacillati</taxon>
        <taxon>Actinomycetota</taxon>
        <taxon>Actinomycetes</taxon>
        <taxon>Micromonosporales</taxon>
        <taxon>Micromonosporaceae</taxon>
        <taxon>Micromonospora</taxon>
    </lineage>
</organism>
<evidence type="ECO:0000256" key="2">
    <source>
        <dbReference type="SAM" id="SignalP"/>
    </source>
</evidence>
<accession>A0A4Q8B6W3</accession>
<proteinExistence type="predicted"/>
<keyword evidence="1" id="KW-0472">Membrane</keyword>
<feature type="signal peptide" evidence="2">
    <location>
        <begin position="1"/>
        <end position="26"/>
    </location>
</feature>
<protein>
    <recommendedName>
        <fullName evidence="5">LPXTG-motif cell wall-anchored protein</fullName>
    </recommendedName>
</protein>
<dbReference type="RefSeq" id="WP_130330835.1">
    <property type="nucleotide sequence ID" value="NZ_SHLD01000001.1"/>
</dbReference>
<evidence type="ECO:0000313" key="3">
    <source>
        <dbReference type="EMBL" id="RZU72785.1"/>
    </source>
</evidence>
<dbReference type="EMBL" id="SHLD01000001">
    <property type="protein sequence ID" value="RZU72785.1"/>
    <property type="molecule type" value="Genomic_DNA"/>
</dbReference>
<keyword evidence="1" id="KW-0812">Transmembrane</keyword>
<evidence type="ECO:0000313" key="4">
    <source>
        <dbReference type="Proteomes" id="UP000294114"/>
    </source>
</evidence>
<name>A0A4Q8B6W3_9ACTN</name>
<keyword evidence="2" id="KW-0732">Signal</keyword>
<keyword evidence="4" id="KW-1185">Reference proteome</keyword>
<reference evidence="3 4" key="1">
    <citation type="submission" date="2019-02" db="EMBL/GenBank/DDBJ databases">
        <title>Sequencing the genomes of 1000 actinobacteria strains.</title>
        <authorList>
            <person name="Klenk H.-P."/>
        </authorList>
    </citation>
    <scope>NUCLEOTIDE SEQUENCE [LARGE SCALE GENOMIC DNA]</scope>
    <source>
        <strain evidence="3 4">DSM 45612</strain>
    </source>
</reference>
<evidence type="ECO:0000256" key="1">
    <source>
        <dbReference type="SAM" id="Phobius"/>
    </source>
</evidence>
<dbReference type="AlphaFoldDB" id="A0A4Q8B6W3"/>
<sequence>MNFRNRPLVRLGAAALLASGAFTALGAPAQAAGTETDLSLDVVGTRVADGAVGKLAFAKVTNKGENTPSELAVRIDVSKVDFSKVVVFPDPDCKPDSEGENPGAFTCYANEAGLPGPGETIDLPVVVFKMAESLDTAYSAPVTFTIISKDDTSKDNNTKSATVEFTKESGADLAVLADDVKNAVTIKNGKIQLAGDLHAGDTAQLIYTAWNQGDLATAGLKISVKLPKGVTFTETEDDCEYDADKTSLVCAYADAPFVPQDQDEKDGDDIVSGGRFYHLLTVGKDVKAGALTGGTVSVEPIMPAKGVTAQSTEIKNLPENMTPVNAADIDASDNTDGYAVVVAAEGGAGGGNGDGNDDGGLPVTGAKAGLIGGVGVAVLAAGGAMFLVARRRRVVLVTPGDEKPTA</sequence>
<dbReference type="OrthoDB" id="3405264at2"/>